<dbReference type="EMBL" id="CPYD01000011">
    <property type="protein sequence ID" value="CNE92003.1"/>
    <property type="molecule type" value="Genomic_DNA"/>
</dbReference>
<dbReference type="Proteomes" id="UP000040578">
    <property type="component" value="Unassembled WGS sequence"/>
</dbReference>
<proteinExistence type="predicted"/>
<gene>
    <name evidence="1" type="ORF">ERS137967_02871</name>
</gene>
<sequence>MLGDVTAGAFSRIHCSEQWKSTIFSPGVIESLGLLTQNALVKSMFQQIVLIFVTTRVSTQQ</sequence>
<keyword evidence="2" id="KW-1185">Reference proteome</keyword>
<evidence type="ECO:0000313" key="1">
    <source>
        <dbReference type="EMBL" id="CNE92003.1"/>
    </source>
</evidence>
<comment type="caution">
    <text evidence="1">The sequence shown here is derived from an EMBL/GenBank/DDBJ whole genome shotgun (WGS) entry which is preliminary data.</text>
</comment>
<name>A0ABM9SKS9_9GAMM</name>
<reference evidence="1 2" key="1">
    <citation type="submission" date="2015-03" db="EMBL/GenBank/DDBJ databases">
        <authorList>
            <consortium name="Pathogen Informatics"/>
            <person name="Murphy D."/>
        </authorList>
    </citation>
    <scope>NUCLEOTIDE SEQUENCE [LARGE SCALE GENOMIC DNA]</scope>
    <source>
        <strain evidence="2">type strain: CIP110231</strain>
    </source>
</reference>
<protein>
    <submittedName>
        <fullName evidence="1">Uncharacterized protein</fullName>
    </submittedName>
</protein>
<evidence type="ECO:0000313" key="2">
    <source>
        <dbReference type="Proteomes" id="UP000040578"/>
    </source>
</evidence>
<organism evidence="1 2">
    <name type="scientific">Yersinia nurmii</name>
    <dbReference type="NCBI Taxonomy" id="685706"/>
    <lineage>
        <taxon>Bacteria</taxon>
        <taxon>Pseudomonadati</taxon>
        <taxon>Pseudomonadota</taxon>
        <taxon>Gammaproteobacteria</taxon>
        <taxon>Enterobacterales</taxon>
        <taxon>Yersiniaceae</taxon>
        <taxon>Yersinia</taxon>
    </lineage>
</organism>
<accession>A0ABM9SKS9</accession>